<dbReference type="RefSeq" id="WP_343886665.1">
    <property type="nucleotide sequence ID" value="NZ_BAAAKI010000017.1"/>
</dbReference>
<dbReference type="PROSITE" id="PS51257">
    <property type="entry name" value="PROKAR_LIPOPROTEIN"/>
    <property type="match status" value="1"/>
</dbReference>
<evidence type="ECO:0000256" key="1">
    <source>
        <dbReference type="SAM" id="SignalP"/>
    </source>
</evidence>
<name>A0ABW1WWI4_9ACTN</name>
<keyword evidence="1" id="KW-0732">Signal</keyword>
<keyword evidence="3" id="KW-1185">Reference proteome</keyword>
<feature type="chain" id="PRO_5045142654" evidence="1">
    <location>
        <begin position="24"/>
        <end position="177"/>
    </location>
</feature>
<gene>
    <name evidence="2" type="ORF">ACFP57_00150</name>
</gene>
<dbReference type="InterPro" id="IPR006311">
    <property type="entry name" value="TAT_signal"/>
</dbReference>
<sequence length="177" mass="17972">MPRPTRRTVLTAALASLALGACSSEEVTAPDPSSAAMTSFPSLTPASGDPTLASMATASPAAGRVVQVAGPFDDRFTLSDLTLDGSTVSGTLRVTSDVSELLELQVVAGFHDASGRLLGTSRFTHHLDGAHTHEEASAAPGASVDPHPSEEFEIRAPAGIASKVVSASVGVPVLVNE</sequence>
<dbReference type="EMBL" id="JBHSUA010000002">
    <property type="protein sequence ID" value="MFC6395407.1"/>
    <property type="molecule type" value="Genomic_DNA"/>
</dbReference>
<feature type="signal peptide" evidence="1">
    <location>
        <begin position="1"/>
        <end position="23"/>
    </location>
</feature>
<comment type="caution">
    <text evidence="2">The sequence shown here is derived from an EMBL/GenBank/DDBJ whole genome shotgun (WGS) entry which is preliminary data.</text>
</comment>
<accession>A0ABW1WWI4</accession>
<proteinExistence type="predicted"/>
<dbReference type="Proteomes" id="UP001596266">
    <property type="component" value="Unassembled WGS sequence"/>
</dbReference>
<organism evidence="2 3">
    <name type="scientific">Luteococcus sanguinis</name>
    <dbReference type="NCBI Taxonomy" id="174038"/>
    <lineage>
        <taxon>Bacteria</taxon>
        <taxon>Bacillati</taxon>
        <taxon>Actinomycetota</taxon>
        <taxon>Actinomycetes</taxon>
        <taxon>Propionibacteriales</taxon>
        <taxon>Propionibacteriaceae</taxon>
        <taxon>Luteococcus</taxon>
    </lineage>
</organism>
<protein>
    <submittedName>
        <fullName evidence="2">Uncharacterized protein</fullName>
    </submittedName>
</protein>
<evidence type="ECO:0000313" key="2">
    <source>
        <dbReference type="EMBL" id="MFC6395407.1"/>
    </source>
</evidence>
<reference evidence="3" key="1">
    <citation type="journal article" date="2019" name="Int. J. Syst. Evol. Microbiol.">
        <title>The Global Catalogue of Microorganisms (GCM) 10K type strain sequencing project: providing services to taxonomists for standard genome sequencing and annotation.</title>
        <authorList>
            <consortium name="The Broad Institute Genomics Platform"/>
            <consortium name="The Broad Institute Genome Sequencing Center for Infectious Disease"/>
            <person name="Wu L."/>
            <person name="Ma J."/>
        </authorList>
    </citation>
    <scope>NUCLEOTIDE SEQUENCE [LARGE SCALE GENOMIC DNA]</scope>
    <source>
        <strain evidence="3">CGMCC 1.15277</strain>
    </source>
</reference>
<evidence type="ECO:0000313" key="3">
    <source>
        <dbReference type="Proteomes" id="UP001596266"/>
    </source>
</evidence>
<dbReference type="PROSITE" id="PS51318">
    <property type="entry name" value="TAT"/>
    <property type="match status" value="1"/>
</dbReference>